<dbReference type="EMBL" id="CP064942">
    <property type="protein sequence ID" value="QPH52276.1"/>
    <property type="molecule type" value="Genomic_DNA"/>
</dbReference>
<evidence type="ECO:0000259" key="3">
    <source>
        <dbReference type="Pfam" id="PF05368"/>
    </source>
</evidence>
<dbReference type="PANTHER" id="PTHR42748:SF7">
    <property type="entry name" value="NMRA LIKE REDOX SENSOR 1-RELATED"/>
    <property type="match status" value="1"/>
</dbReference>
<proteinExistence type="inferred from homology"/>
<gene>
    <name evidence="4" type="ORF">I0K15_10580</name>
</gene>
<evidence type="ECO:0000256" key="1">
    <source>
        <dbReference type="ARBA" id="ARBA00006328"/>
    </source>
</evidence>
<sequence length="288" mass="31548">MDEATCRTVVVCGATGKQGSAVVEALMQSPSNWRIKALTRNPASVGARALAERGVDLVLGDMDRPDTLKQAFDGAYGVFSVQPNALTDEGREVRCGRNVTEAAQSAGVSHLIYSSVGGAERHSGVPHFEAKRQIELHVLESGVPATILRPASFMDNFASLAMRITLLSMFRTRMSSATKLQLIATRDIGRFAVRALERPDAHIGAQLELAGDSLTVDQIVTTLRSGRVRPTFALRLPSWVVRKLPEDFPVMVDWFEREGFAADIDHLRSEMPDLQSLSDWTSTQIRSQ</sequence>
<reference evidence="4 5" key="1">
    <citation type="submission" date="2020-11" db="EMBL/GenBank/DDBJ databases">
        <title>Description of Pontivivens ytuae sp. nov. isolated from deep sea sediment of Mariana Trench.</title>
        <authorList>
            <person name="Wang Z."/>
            <person name="Sun Q.-L."/>
            <person name="Xu X.-D."/>
            <person name="Tang Y.-Z."/>
            <person name="Zhang J."/>
        </authorList>
    </citation>
    <scope>NUCLEOTIDE SEQUENCE [LARGE SCALE GENOMIC DNA]</scope>
    <source>
        <strain evidence="4 5">MT2928</strain>
    </source>
</reference>
<comment type="similarity">
    <text evidence="1">Belongs to the NmrA-type oxidoreductase family.</text>
</comment>
<organism evidence="4 5">
    <name type="scientific">Pontivivens ytuae</name>
    <dbReference type="NCBI Taxonomy" id="2789856"/>
    <lineage>
        <taxon>Bacteria</taxon>
        <taxon>Pseudomonadati</taxon>
        <taxon>Pseudomonadota</taxon>
        <taxon>Alphaproteobacteria</taxon>
        <taxon>Rhodobacterales</taxon>
        <taxon>Paracoccaceae</taxon>
        <taxon>Pontivivens</taxon>
    </lineage>
</organism>
<keyword evidence="5" id="KW-1185">Reference proteome</keyword>
<name>A0A7S9LNB8_9RHOB</name>
<dbReference type="Proteomes" id="UP000594800">
    <property type="component" value="Chromosome"/>
</dbReference>
<dbReference type="InterPro" id="IPR036291">
    <property type="entry name" value="NAD(P)-bd_dom_sf"/>
</dbReference>
<evidence type="ECO:0000256" key="2">
    <source>
        <dbReference type="ARBA" id="ARBA00022857"/>
    </source>
</evidence>
<dbReference type="KEGG" id="poz:I0K15_10580"/>
<evidence type="ECO:0000313" key="4">
    <source>
        <dbReference type="EMBL" id="QPH52276.1"/>
    </source>
</evidence>
<protein>
    <submittedName>
        <fullName evidence="4">NmrA/HSCARG family protein</fullName>
    </submittedName>
</protein>
<dbReference type="Gene3D" id="3.90.25.10">
    <property type="entry name" value="UDP-galactose 4-epimerase, domain 1"/>
    <property type="match status" value="1"/>
</dbReference>
<feature type="domain" description="NmrA-like" evidence="3">
    <location>
        <begin position="7"/>
        <end position="243"/>
    </location>
</feature>
<accession>A0A7S9LNB8</accession>
<dbReference type="Pfam" id="PF05368">
    <property type="entry name" value="NmrA"/>
    <property type="match status" value="1"/>
</dbReference>
<dbReference type="SUPFAM" id="SSF51735">
    <property type="entry name" value="NAD(P)-binding Rossmann-fold domains"/>
    <property type="match status" value="1"/>
</dbReference>
<dbReference type="CDD" id="cd05251">
    <property type="entry name" value="NmrA_like_SDR_a"/>
    <property type="match status" value="1"/>
</dbReference>
<evidence type="ECO:0000313" key="5">
    <source>
        <dbReference type="Proteomes" id="UP000594800"/>
    </source>
</evidence>
<dbReference type="RefSeq" id="WP_196101490.1">
    <property type="nucleotide sequence ID" value="NZ_CP064942.1"/>
</dbReference>
<dbReference type="PANTHER" id="PTHR42748">
    <property type="entry name" value="NITROGEN METABOLITE REPRESSION PROTEIN NMRA FAMILY MEMBER"/>
    <property type="match status" value="1"/>
</dbReference>
<dbReference type="AlphaFoldDB" id="A0A7S9LNB8"/>
<dbReference type="InterPro" id="IPR008030">
    <property type="entry name" value="NmrA-like"/>
</dbReference>
<dbReference type="InterPro" id="IPR051164">
    <property type="entry name" value="NmrA-like_oxidored"/>
</dbReference>
<dbReference type="Gene3D" id="3.40.50.720">
    <property type="entry name" value="NAD(P)-binding Rossmann-like Domain"/>
    <property type="match status" value="1"/>
</dbReference>
<keyword evidence="2" id="KW-0521">NADP</keyword>